<dbReference type="InterPro" id="IPR036412">
    <property type="entry name" value="HAD-like_sf"/>
</dbReference>
<dbReference type="EMBL" id="HBNS01022805">
    <property type="protein sequence ID" value="CAE4613192.1"/>
    <property type="molecule type" value="Transcribed_RNA"/>
</dbReference>
<evidence type="ECO:0000313" key="1">
    <source>
        <dbReference type="EMBL" id="CAE4613192.1"/>
    </source>
</evidence>
<sequence length="428" mass="47038">MTIISVSPLDRLTISTQEIHKRHRRRLLPFLNLSSARANISAVYCLCLLFHFLFAADVLATDPSSIAPSVVTRTPSPLHPSADVLATDPSSIAPSVVTRTPSPLHPADSNGVLLEDALDMAVDDLRALNDETKKKSMSSIRFLFSDIDGTLVHYPDEQEGVNGNNMEKDEASRNTIIRLPPSSTGLQGIISSRTLALCRDLRQKYGVKVVLVSGARTSTLLTRLAFLPKADAYASEGGGRIFYPVDLNSMEGDGYNGFVVHPVKYDGASDDDGDGQKNNDLTPFGLREDMTWRTKMEETDAAGKDGYRGMDNEIRGISDDKKEAVVPVPEREGKLWEFAQTLLDRGFVIDSKGYSACFRVNRKHQTNGRITNEDFDSLSKMDLPIGLASRCVFPCFSTHDTFCCYKKCSGALLLETSLSGSQSWCCVH</sequence>
<organism evidence="1">
    <name type="scientific">Ditylum brightwellii</name>
    <dbReference type="NCBI Taxonomy" id="49249"/>
    <lineage>
        <taxon>Eukaryota</taxon>
        <taxon>Sar</taxon>
        <taxon>Stramenopiles</taxon>
        <taxon>Ochrophyta</taxon>
        <taxon>Bacillariophyta</taxon>
        <taxon>Mediophyceae</taxon>
        <taxon>Lithodesmiophycidae</taxon>
        <taxon>Lithodesmiales</taxon>
        <taxon>Lithodesmiaceae</taxon>
        <taxon>Ditylum</taxon>
    </lineage>
</organism>
<dbReference type="AlphaFoldDB" id="A0A7S4VIM7"/>
<accession>A0A7S4VIM7</accession>
<proteinExistence type="predicted"/>
<evidence type="ECO:0008006" key="2">
    <source>
        <dbReference type="Google" id="ProtNLM"/>
    </source>
</evidence>
<protein>
    <recommendedName>
        <fullName evidence="2">Sucrose phosphatase-like domain-containing protein</fullName>
    </recommendedName>
</protein>
<dbReference type="SUPFAM" id="SSF56784">
    <property type="entry name" value="HAD-like"/>
    <property type="match status" value="1"/>
</dbReference>
<gene>
    <name evidence="1" type="ORF">DBRI00130_LOCUS18012</name>
</gene>
<reference evidence="1" key="1">
    <citation type="submission" date="2021-01" db="EMBL/GenBank/DDBJ databases">
        <authorList>
            <person name="Corre E."/>
            <person name="Pelletier E."/>
            <person name="Niang G."/>
            <person name="Scheremetjew M."/>
            <person name="Finn R."/>
            <person name="Kale V."/>
            <person name="Holt S."/>
            <person name="Cochrane G."/>
            <person name="Meng A."/>
            <person name="Brown T."/>
            <person name="Cohen L."/>
        </authorList>
    </citation>
    <scope>NUCLEOTIDE SEQUENCE</scope>
    <source>
        <strain evidence="1">GSO104</strain>
    </source>
</reference>
<name>A0A7S4VIM7_9STRA</name>